<dbReference type="Proteomes" id="UP000035218">
    <property type="component" value="Unassembled WGS sequence"/>
</dbReference>
<proteinExistence type="predicted"/>
<name>A0A837KIH2_9BACL</name>
<dbReference type="AlphaFoldDB" id="A0A837KIH2"/>
<accession>A0A837KIH2</accession>
<reference evidence="1 2" key="1">
    <citation type="submission" date="2015-05" db="EMBL/GenBank/DDBJ databases">
        <title>Genome sequencing project for genomic taxonomy and phylogenomics of Bacillus-like bacteria.</title>
        <authorList>
            <person name="Liu B."/>
            <person name="Wang J."/>
            <person name="Zhu Y."/>
            <person name="Liu G."/>
            <person name="Chen Q."/>
            <person name="Chen Z."/>
            <person name="Lan J."/>
            <person name="Che J."/>
            <person name="Ge C."/>
            <person name="Shi H."/>
            <person name="Pan Z."/>
            <person name="Liu X."/>
        </authorList>
    </citation>
    <scope>NUCLEOTIDE SEQUENCE [LARGE SCALE GENOMIC DNA]</scope>
    <source>
        <strain evidence="1 2">DSM 9885</strain>
    </source>
</reference>
<comment type="caution">
    <text evidence="1">The sequence shown here is derived from an EMBL/GenBank/DDBJ whole genome shotgun (WGS) entry which is preliminary data.</text>
</comment>
<evidence type="ECO:0000313" key="2">
    <source>
        <dbReference type="Proteomes" id="UP000035218"/>
    </source>
</evidence>
<organism evidence="1 2">
    <name type="scientific">Brevibacillus formosus</name>
    <dbReference type="NCBI Taxonomy" id="54913"/>
    <lineage>
        <taxon>Bacteria</taxon>
        <taxon>Bacillati</taxon>
        <taxon>Bacillota</taxon>
        <taxon>Bacilli</taxon>
        <taxon>Bacillales</taxon>
        <taxon>Paenibacillaceae</taxon>
        <taxon>Brevibacillus</taxon>
    </lineage>
</organism>
<gene>
    <name evidence="1" type="ORF">AA984_23550</name>
</gene>
<sequence>MKRILLRKRAFPDNRSRNHPIEAYSVSLFPVINMKRREDSIRQSFLAFLKILAPVTKALYNKNINMR</sequence>
<dbReference type="EMBL" id="LDCN01000008">
    <property type="protein sequence ID" value="KLH96983.1"/>
    <property type="molecule type" value="Genomic_DNA"/>
</dbReference>
<protein>
    <submittedName>
        <fullName evidence="1">Uncharacterized protein</fullName>
    </submittedName>
</protein>
<evidence type="ECO:0000313" key="1">
    <source>
        <dbReference type="EMBL" id="KLH96983.1"/>
    </source>
</evidence>